<gene>
    <name evidence="14" type="ORF">HMPREF9706_01303</name>
</gene>
<feature type="transmembrane region" description="Helical" evidence="13">
    <location>
        <begin position="201"/>
        <end position="228"/>
    </location>
</feature>
<feature type="transmembrane region" description="Helical" evidence="13">
    <location>
        <begin position="169"/>
        <end position="189"/>
    </location>
</feature>
<dbReference type="GO" id="GO:0015297">
    <property type="term" value="F:antiporter activity"/>
    <property type="evidence" value="ECO:0007669"/>
    <property type="project" value="UniProtKB-KW"/>
</dbReference>
<dbReference type="Proteomes" id="UP000004465">
    <property type="component" value="Unassembled WGS sequence"/>
</dbReference>
<comment type="caution">
    <text evidence="14">The sequence shown here is derived from an EMBL/GenBank/DDBJ whole genome shotgun (WGS) entry which is preliminary data.</text>
</comment>
<keyword evidence="5" id="KW-0813">Transport</keyword>
<evidence type="ECO:0000256" key="12">
    <source>
        <dbReference type="ARBA" id="ARBA00031636"/>
    </source>
</evidence>
<dbReference type="GO" id="GO:0042910">
    <property type="term" value="F:xenobiotic transmembrane transporter activity"/>
    <property type="evidence" value="ECO:0007669"/>
    <property type="project" value="InterPro"/>
</dbReference>
<evidence type="ECO:0000256" key="4">
    <source>
        <dbReference type="ARBA" id="ARBA00020268"/>
    </source>
</evidence>
<keyword evidence="8 13" id="KW-0812">Transmembrane</keyword>
<dbReference type="RefSeq" id="WP_006908611.1">
    <property type="nucleotide sequence ID" value="NZ_JH932292.1"/>
</dbReference>
<dbReference type="HOGENOM" id="CLU_012893_5_3_9"/>
<evidence type="ECO:0000256" key="13">
    <source>
        <dbReference type="SAM" id="Phobius"/>
    </source>
</evidence>
<accession>K1LYI4</accession>
<feature type="transmembrane region" description="Helical" evidence="13">
    <location>
        <begin position="66"/>
        <end position="86"/>
    </location>
</feature>
<keyword evidence="6" id="KW-0050">Antiport</keyword>
<evidence type="ECO:0000256" key="11">
    <source>
        <dbReference type="ARBA" id="ARBA00023136"/>
    </source>
</evidence>
<evidence type="ECO:0000256" key="9">
    <source>
        <dbReference type="ARBA" id="ARBA00022989"/>
    </source>
</evidence>
<proteinExistence type="inferred from homology"/>
<reference evidence="14 15" key="1">
    <citation type="submission" date="2012-07" db="EMBL/GenBank/DDBJ databases">
        <title>The Genome Sequence of Facklamia hominis CCUG 36813.</title>
        <authorList>
            <consortium name="The Broad Institute Genome Sequencing Platform"/>
            <person name="Earl A."/>
            <person name="Ward D."/>
            <person name="Feldgarden M."/>
            <person name="Gevers D."/>
            <person name="Huys G."/>
            <person name="Walker B."/>
            <person name="Young S.K."/>
            <person name="Zeng Q."/>
            <person name="Gargeya S."/>
            <person name="Fitzgerald M."/>
            <person name="Haas B."/>
            <person name="Abouelleil A."/>
            <person name="Alvarado L."/>
            <person name="Arachchi H.M."/>
            <person name="Berlin A.M."/>
            <person name="Chapman S.B."/>
            <person name="Goldberg J."/>
            <person name="Griggs A."/>
            <person name="Gujja S."/>
            <person name="Hansen M."/>
            <person name="Howarth C."/>
            <person name="Imamovic A."/>
            <person name="Larimer J."/>
            <person name="McCowen C."/>
            <person name="Montmayeur A."/>
            <person name="Murphy C."/>
            <person name="Neiman D."/>
            <person name="Pearson M."/>
            <person name="Priest M."/>
            <person name="Roberts A."/>
            <person name="Saif S."/>
            <person name="Shea T."/>
            <person name="Sisk P."/>
            <person name="Sykes S."/>
            <person name="Wortman J."/>
            <person name="Nusbaum C."/>
            <person name="Birren B."/>
        </authorList>
    </citation>
    <scope>NUCLEOTIDE SEQUENCE [LARGE SCALE GENOMIC DNA]</scope>
    <source>
        <strain evidence="14 15">CCUG 36813</strain>
    </source>
</reference>
<dbReference type="AlphaFoldDB" id="K1LYI4"/>
<dbReference type="OrthoDB" id="9811110at2"/>
<evidence type="ECO:0000313" key="15">
    <source>
        <dbReference type="Proteomes" id="UP000004465"/>
    </source>
</evidence>
<keyword evidence="7" id="KW-1003">Cell membrane</keyword>
<comment type="subcellular location">
    <subcellularLocation>
        <location evidence="2">Cell membrane</location>
        <topology evidence="2">Multi-pass membrane protein</topology>
    </subcellularLocation>
</comment>
<keyword evidence="10" id="KW-0406">Ion transport</keyword>
<keyword evidence="9 13" id="KW-1133">Transmembrane helix</keyword>
<dbReference type="InterPro" id="IPR048279">
    <property type="entry name" value="MdtK-like"/>
</dbReference>
<feature type="transmembrane region" description="Helical" evidence="13">
    <location>
        <begin position="249"/>
        <end position="275"/>
    </location>
</feature>
<organism evidence="14 15">
    <name type="scientific">Facklamia hominis CCUG 36813</name>
    <dbReference type="NCBI Taxonomy" id="883111"/>
    <lineage>
        <taxon>Bacteria</taxon>
        <taxon>Bacillati</taxon>
        <taxon>Bacillota</taxon>
        <taxon>Bacilli</taxon>
        <taxon>Lactobacillales</taxon>
        <taxon>Aerococcaceae</taxon>
        <taxon>Facklamia</taxon>
    </lineage>
</organism>
<evidence type="ECO:0000256" key="6">
    <source>
        <dbReference type="ARBA" id="ARBA00022449"/>
    </source>
</evidence>
<dbReference type="PANTHER" id="PTHR43298">
    <property type="entry name" value="MULTIDRUG RESISTANCE PROTEIN NORM-RELATED"/>
    <property type="match status" value="1"/>
</dbReference>
<feature type="transmembrane region" description="Helical" evidence="13">
    <location>
        <begin position="139"/>
        <end position="157"/>
    </location>
</feature>
<dbReference type="CDD" id="cd13138">
    <property type="entry name" value="MATE_yoeA_like"/>
    <property type="match status" value="1"/>
</dbReference>
<evidence type="ECO:0000256" key="10">
    <source>
        <dbReference type="ARBA" id="ARBA00023065"/>
    </source>
</evidence>
<dbReference type="GO" id="GO:0005886">
    <property type="term" value="C:plasma membrane"/>
    <property type="evidence" value="ECO:0007669"/>
    <property type="project" value="UniProtKB-SubCell"/>
</dbReference>
<evidence type="ECO:0000256" key="8">
    <source>
        <dbReference type="ARBA" id="ARBA00022692"/>
    </source>
</evidence>
<feature type="transmembrane region" description="Helical" evidence="13">
    <location>
        <begin position="295"/>
        <end position="312"/>
    </location>
</feature>
<evidence type="ECO:0000313" key="14">
    <source>
        <dbReference type="EMBL" id="EKB55113.1"/>
    </source>
</evidence>
<dbReference type="STRING" id="883111.HMPREF9706_01303"/>
<evidence type="ECO:0000256" key="2">
    <source>
        <dbReference type="ARBA" id="ARBA00004651"/>
    </source>
</evidence>
<keyword evidence="11 13" id="KW-0472">Membrane</keyword>
<comment type="function">
    <text evidence="1">Multidrug efflux pump.</text>
</comment>
<evidence type="ECO:0000256" key="7">
    <source>
        <dbReference type="ARBA" id="ARBA00022475"/>
    </source>
</evidence>
<dbReference type="PATRIC" id="fig|883111.3.peg.1311"/>
<dbReference type="InterPro" id="IPR050222">
    <property type="entry name" value="MATE_MdtK"/>
</dbReference>
<evidence type="ECO:0000256" key="5">
    <source>
        <dbReference type="ARBA" id="ARBA00022448"/>
    </source>
</evidence>
<feature type="transmembrane region" description="Helical" evidence="13">
    <location>
        <begin position="372"/>
        <end position="389"/>
    </location>
</feature>
<dbReference type="EMBL" id="AGZD01000007">
    <property type="protein sequence ID" value="EKB55113.1"/>
    <property type="molecule type" value="Genomic_DNA"/>
</dbReference>
<dbReference type="InterPro" id="IPR002528">
    <property type="entry name" value="MATE_fam"/>
</dbReference>
<evidence type="ECO:0000256" key="1">
    <source>
        <dbReference type="ARBA" id="ARBA00003408"/>
    </source>
</evidence>
<sequence length="463" mass="51396">MSKQAVSRKEWMTQGPIMPMLLTLSAPLMFNNLVRTFYTVADGLYLAQLSAEDFAASSFSWPLNNLFISIGMGIGVAATALIAHFIGSNQLKKIQVYLDSTLFLTLVLGAMLTVLGIASSEWLLKAMGGQGSFLQKSDLYLKISFLGLFFDFGFFAYQSILNAQGMTKTLTIISAISMGVNLLLDPFFIYDQVPVFHWSGLGWGIAGAAWATLISKWVLLALAAWIVAKQSAIKPSRKWFRWDLGSQGHILRMALPSALGYGGSSLGFTVMNALITSYGTNTLAAFSMINRVSDIVMQPQMGVGMALTPIIGQNMGAKQFDRAHLIFKRAIQFILGMSILASACILLGQEPILRLFIKADAPRDLWNQAREYLYYSAFIIFFMGLFNALNGFFQGCGQTKYSMFMTMGRLWLIRVPIVFLLGRLTDLGSTGIWISMLISNMGIVVWGFYIYRRNNWELMSQMA</sequence>
<dbReference type="PANTHER" id="PTHR43298:SF2">
    <property type="entry name" value="FMN_FAD EXPORTER YEEO-RELATED"/>
    <property type="match status" value="1"/>
</dbReference>
<keyword evidence="15" id="KW-1185">Reference proteome</keyword>
<evidence type="ECO:0000256" key="3">
    <source>
        <dbReference type="ARBA" id="ARBA00010199"/>
    </source>
</evidence>
<name>K1LYI4_9LACT</name>
<dbReference type="Pfam" id="PF01554">
    <property type="entry name" value="MatE"/>
    <property type="match status" value="2"/>
</dbReference>
<feature type="transmembrane region" description="Helical" evidence="13">
    <location>
        <begin position="21"/>
        <end position="46"/>
    </location>
</feature>
<comment type="similarity">
    <text evidence="3">Belongs to the multi antimicrobial extrusion (MATE) (TC 2.A.66.1) family.</text>
</comment>
<dbReference type="GO" id="GO:0006811">
    <property type="term" value="P:monoatomic ion transport"/>
    <property type="evidence" value="ECO:0007669"/>
    <property type="project" value="UniProtKB-KW"/>
</dbReference>
<dbReference type="NCBIfam" id="TIGR00797">
    <property type="entry name" value="matE"/>
    <property type="match status" value="1"/>
</dbReference>
<dbReference type="PIRSF" id="PIRSF006603">
    <property type="entry name" value="DinF"/>
    <property type="match status" value="1"/>
</dbReference>
<feature type="transmembrane region" description="Helical" evidence="13">
    <location>
        <begin position="98"/>
        <end position="119"/>
    </location>
</feature>
<feature type="transmembrane region" description="Helical" evidence="13">
    <location>
        <begin position="432"/>
        <end position="451"/>
    </location>
</feature>
<feature type="transmembrane region" description="Helical" evidence="13">
    <location>
        <begin position="333"/>
        <end position="352"/>
    </location>
</feature>
<protein>
    <recommendedName>
        <fullName evidence="4">Probable multidrug resistance protein NorM</fullName>
    </recommendedName>
    <alternativeName>
        <fullName evidence="12">Multidrug-efflux transporter</fullName>
    </alternativeName>
</protein>